<protein>
    <submittedName>
        <fullName evidence="1">Uncharacterized protein</fullName>
    </submittedName>
</protein>
<reference evidence="1" key="1">
    <citation type="submission" date="2021-01" db="EMBL/GenBank/DDBJ databases">
        <authorList>
            <person name="Corre E."/>
            <person name="Pelletier E."/>
            <person name="Niang G."/>
            <person name="Scheremetjew M."/>
            <person name="Finn R."/>
            <person name="Kale V."/>
            <person name="Holt S."/>
            <person name="Cochrane G."/>
            <person name="Meng A."/>
            <person name="Brown T."/>
            <person name="Cohen L."/>
        </authorList>
    </citation>
    <scope>NUCLEOTIDE SEQUENCE</scope>
    <source>
        <strain evidence="1">UTEX LB 985</strain>
    </source>
</reference>
<accession>A0A7S2HSA3</accession>
<name>A0A7S2HSA3_9EUKA</name>
<sequence>MNDVEAYRSEFDIIHLKPDDVERHNRKKHGNALLWDRRVWQRFFWKMTDWTQQQVFDALKELLLLARSDAFIGKFSSNLFRAAMSLRSAQCDCAPAFISLDAPWCFDYGLRQGRNWEFPLVNQTTGREQTDVLFEC</sequence>
<evidence type="ECO:0000313" key="1">
    <source>
        <dbReference type="EMBL" id="CAD9498929.1"/>
    </source>
</evidence>
<gene>
    <name evidence="1" type="ORF">CBRE1094_LOCUS28735</name>
</gene>
<proteinExistence type="predicted"/>
<dbReference type="EMBL" id="HBGU01052635">
    <property type="protein sequence ID" value="CAD9498929.1"/>
    <property type="molecule type" value="Transcribed_RNA"/>
</dbReference>
<organism evidence="1">
    <name type="scientific">Haptolina brevifila</name>
    <dbReference type="NCBI Taxonomy" id="156173"/>
    <lineage>
        <taxon>Eukaryota</taxon>
        <taxon>Haptista</taxon>
        <taxon>Haptophyta</taxon>
        <taxon>Prymnesiophyceae</taxon>
        <taxon>Prymnesiales</taxon>
        <taxon>Prymnesiaceae</taxon>
        <taxon>Haptolina</taxon>
    </lineage>
</organism>
<dbReference type="AlphaFoldDB" id="A0A7S2HSA3"/>
<dbReference type="Gene3D" id="3.40.50.11350">
    <property type="match status" value="1"/>
</dbReference>